<protein>
    <submittedName>
        <fullName evidence="2">Lipopolysaccharide-responsive and beige-like anchor protein</fullName>
    </submittedName>
    <submittedName>
        <fullName evidence="3">Lipopolysaccharide-responsive_and beige-like anchor protein</fullName>
    </submittedName>
</protein>
<organism evidence="2">
    <name type="scientific">Hexamita inflata</name>
    <dbReference type="NCBI Taxonomy" id="28002"/>
    <lineage>
        <taxon>Eukaryota</taxon>
        <taxon>Metamonada</taxon>
        <taxon>Diplomonadida</taxon>
        <taxon>Hexamitidae</taxon>
        <taxon>Hexamitinae</taxon>
        <taxon>Hexamita</taxon>
    </lineage>
</organism>
<dbReference type="PANTHER" id="PTHR13743:SF112">
    <property type="entry name" value="BEACH DOMAIN-CONTAINING PROTEIN"/>
    <property type="match status" value="1"/>
</dbReference>
<name>A0AA86NWP3_9EUKA</name>
<proteinExistence type="predicted"/>
<dbReference type="PANTHER" id="PTHR13743">
    <property type="entry name" value="BEIGE/BEACH-RELATED"/>
    <property type="match status" value="1"/>
</dbReference>
<dbReference type="EMBL" id="CATOUU010000386">
    <property type="protein sequence ID" value="CAI9928027.1"/>
    <property type="molecule type" value="Genomic_DNA"/>
</dbReference>
<dbReference type="EMBL" id="CAXDID020000006">
    <property type="protein sequence ID" value="CAL5975740.1"/>
    <property type="molecule type" value="Genomic_DNA"/>
</dbReference>
<reference evidence="2" key="1">
    <citation type="submission" date="2023-06" db="EMBL/GenBank/DDBJ databases">
        <authorList>
            <person name="Kurt Z."/>
        </authorList>
    </citation>
    <scope>NUCLEOTIDE SEQUENCE</scope>
</reference>
<feature type="domain" description="BEACH" evidence="1">
    <location>
        <begin position="2202"/>
        <end position="2493"/>
    </location>
</feature>
<accession>A0AA86NWP3</accession>
<dbReference type="Gene3D" id="1.10.1540.10">
    <property type="entry name" value="BEACH domain"/>
    <property type="match status" value="1"/>
</dbReference>
<reference evidence="3 4" key="2">
    <citation type="submission" date="2024-07" db="EMBL/GenBank/DDBJ databases">
        <authorList>
            <person name="Akdeniz Z."/>
        </authorList>
    </citation>
    <scope>NUCLEOTIDE SEQUENCE [LARGE SCALE GENOMIC DNA]</scope>
</reference>
<dbReference type="InterPro" id="IPR000409">
    <property type="entry name" value="BEACH_dom"/>
</dbReference>
<dbReference type="InterPro" id="IPR036372">
    <property type="entry name" value="BEACH_dom_sf"/>
</dbReference>
<evidence type="ECO:0000313" key="4">
    <source>
        <dbReference type="Proteomes" id="UP001642409"/>
    </source>
</evidence>
<dbReference type="SUPFAM" id="SSF81837">
    <property type="entry name" value="BEACH domain"/>
    <property type="match status" value="1"/>
</dbReference>
<evidence type="ECO:0000259" key="1">
    <source>
        <dbReference type="PROSITE" id="PS50197"/>
    </source>
</evidence>
<evidence type="ECO:0000313" key="3">
    <source>
        <dbReference type="EMBL" id="CAL5975740.1"/>
    </source>
</evidence>
<comment type="caution">
    <text evidence="2">The sequence shown here is derived from an EMBL/GenBank/DDBJ whole genome shotgun (WGS) entry which is preliminary data.</text>
</comment>
<dbReference type="SMART" id="SM01026">
    <property type="entry name" value="Beach"/>
    <property type="match status" value="1"/>
</dbReference>
<dbReference type="Pfam" id="PF02138">
    <property type="entry name" value="Beach"/>
    <property type="match status" value="1"/>
</dbReference>
<keyword evidence="4" id="KW-1185">Reference proteome</keyword>
<sequence length="2890" mass="336450">MDWDSIVSYLALNPTSEYELEICSEPQTYMELDKMTYIFFQESVITKFIELFETTLNEAYTKIIKIIFERYQLERFPSLQSQILDIPDQIIKTVCRLSEQNKSLQVKQLMDPLIVFLCNNPDAYKQFVRQNGYLKLQELYLTNINLFFETDNQEYSHKLVPQQSTYQYSSIFYYIYQLFARYKDEHGFMIHFFILLNQKYSKQLNTTVDPILDQTIKSAVFHNMIFTVIKETQAVLNLMQERNLLNLLSHVQHKMRDPHLSFIIKLILQETMDESYADSVLIQLAQNCLSDFNLIGFLEKQLIERRFISKQVTIQTSALLLVSFHDDNFIDKNKRIFTQLCQIAQEDILEKFQSFLCVENYSEETTQFLYQQFLSFFQTKNKFVQNSGQLVITRVLMQLQTSQKSTHFNAILNLCVNVCELVESVDEDLILFISQLIQNIQFNQTQNKTSDLFDILTNISRFINIIPTASILEKDIHKHLLNLAIKHPIFSLLCLKILINKTMKFEKPIKFKLLLYDNKQLAHFLFAQTKVRMISQAICAELINFTRVHKMYSILLYIISCVYKCYGCNEPFKECKEEIDEQLVTELYHVWKDSKQFKICFDNEIYPLSHNQEYNQVIIDIYFKIEQLIIFFSAKTSSCINEQNLLALDKQPQNIDLDKYLMLISTSVQRQSFYIKKDQFLSKIPEILYYKNIESIIPINYMVKDIEKQNITQQKLAIQLNNFEFSIQFKLNHNGDVFCIQEVIKDINFFSFALEQSETDCKCFISLLNIPFRVVFAKSESNFYMMNFKVTQVAERCVAPDSAPFQNDIFYDSNLKRYKGINAQDCVYHLQIFQDTKQLGSYPIILPSNPVYILEQSYLSTYANCQYNNILIQQNGVPILEFSNGNFVLYRCVCLQQKSEKIPVINLSYQKAHFLTETELSTLITDTYLSEKPQVVFQNNNSQVIQYQQCVSAVYDPQLLNGVIYQQFVVITYPDLINNIRTSELQQKLTIYDKNAYNKAQPIFMDKIQIRPSYSSLQQSSTLNIMINMLDKSTNIEFDLLFLSSMIWSSEQLLKYFVQNNSFEQIVKVVWKIIQKDNTLNFAQIVFKLFNLIGIVFVQSSDGELNNISVHKNSDVSNILVITQSDLWIQKINIQLQYKIIKLIISNQMIFSQFKDRLKIFSYIVKHLLNNIENEETQQLLIWISNQFCDYYCNEIVSTFISVTYKEIYSIGNIFNMYIKDLITRLTEDNEEIVMQLINNLVFKMMIIISNQCQQKVKECSSVFTESVQKCFWFLSLIVGELLIILLEKIKLVSHILQIFEIMSIIESASQMVLFFNEEQHISHQQYTNHMLVQNTVRPLQFKHDIYKVVRNLTSEKQLELLPVIQQLLVNRYSCEIRSNYSRLSLNKNYPLIINNYNALFTAFIITQQTNHYFTDIPHILNLIQQMPESNSLCALICLKIINDIVKSIQDTDDMWTTLSVQQQKQSPLNYITKLIVSSIIDQDTPNFLDKVNVCSFQFVAKIISMMFKKGLANCDISLTQIRHELYSQLSLNFDIPNNYYSNSDLISSFLMSINTQPQKHLILIMIYAILSCCETGTSEPSHISTFTSTLTDLTAFINYKFSKYGNENDFCQYIIIIIQNVCLSYVTSIMMQHDTQNPSIIINYDSLQNMLNSQNNEFIFMDNMRDSILKLQLSSQSSVKQPNFTPNYILNQFLCIIGNVLNNSFYTDIPDDILVCEGGKKCSGCNIDQVQTKIDQNNTVFKELKQQFYQQILYLLQNIKIIPSQQNIFTTETECYQFCQALIKIINLYNATNYQLIKFFFQVLQVQQKNAGITFIDKQILEILNIASARELKKSIDSQEDNKGMTESFDSFIKFCKENQNQFFAENKLEKTAMLNLYQKIHIWPQIIVLERNQTYKYNIESIMLTFDQSLNKHLTESKNNQKLSNYVENQLVLSINQQLADTFLNNILSVSQEAIGIRLAKQQQDAKYIISKSQFYNGECYQTLPLTVKSMHKQFFQTKQILDMFNKFKIIDSIEMYYSMLLQTQCNRVSFSFICDQFIYVFADSPHGEYFLRKKQTDLFKDFDFLVDAHIQEATKTFKRLKDAKRAQAELFTESFWEPHLVRLHTDKIISLFERDYGGLNSALDIHTNDGQIISLVFTCYHEMQQFTAQLQKVEPRLLRFISSTISDMDNTVLPPLSLADFKSTIQDQMQVPDAIAKQLDNKLLKYIYLLFSTWKSDKISTFKLIYELNLLAKRSTNDLSQYIVFPQLFGFDDLLSKSKLHARVLRVPVLFQGVTRLSDLIEKHLASKMFGDAAISAIHYAHCAIPAWFCLRMEPFASAHLLLQACRFDAPDRLLSSMCVQYRNSMQTSSQNCEEFLPEIFYEPIFNNINKQDLGKLQTGEIVSDVVLPVSNYQQMLMEYLENKDIKNNLYLWCLMIFSQNGYSIKDDQIDASLYPTISRYLKISTQDADESLNLMMKAAGESHAASAVMKLIYFGRQPQPLLTLMQPLKQVVDKNEYEQAQLQLDKFLGYVSETPQSQGSSDVHLSQVPAQKIKLSILIDNVVIVQDLIGSHVTFQRTQFAQKQQALILKPGYLTGRHEFCSNYTFTEKSLKTDSVSPDYRTNSNQQISHSVQQINYLKFNANNSLLVNNKAYVIPAGFQWFQTPGYCPDMLACYQDSLLQIFRLPNMIKCDEYLVGDATCFQITPSNFVQLSGTNDVFIGRKYGVVDVYQYSLQQQELKNIMYFPVAGPVEQMHYSQAWGSLCVISGGFLDFIVVPHVQRLFRIEVQDVLQLEFSSKYPLLFILERGRLRIINFRTLQEHQPLNEGFRCICYSDESDTLILTKNSLVFKIQKLNASVVKGNSLKSELVGSLDGFGQQNVVKTMCRGGEVWAVVEDGVFVFGLDKI</sequence>
<dbReference type="InterPro" id="IPR050865">
    <property type="entry name" value="BEACH_Domain"/>
</dbReference>
<gene>
    <name evidence="2" type="ORF">HINF_LOCUS15672</name>
    <name evidence="3" type="ORF">HINF_LOCUS3483</name>
</gene>
<dbReference type="PROSITE" id="PS50197">
    <property type="entry name" value="BEACH"/>
    <property type="match status" value="1"/>
</dbReference>
<evidence type="ECO:0000313" key="2">
    <source>
        <dbReference type="EMBL" id="CAI9928027.1"/>
    </source>
</evidence>
<dbReference type="Proteomes" id="UP001642409">
    <property type="component" value="Unassembled WGS sequence"/>
</dbReference>